<name>A0ABR2W4H0_9FUNG</name>
<sequence>MGNQSSKKCALLQEKLSGFSSMERERLNTVFEKIVDSQGQQLLDNREENISILSPLRESLSTFFKTEGHLKEKEKGKITQLSFINGVHQLLRSSVDEKCKAMHSILSHSQISLKNFVQTISLTALHFWTQEKSFTINPKNMTPEHFVNYILLYPFLKLGEPEDATEQGTWLTRCEGSLEYDSLYSWFQKNGLFQRLLEVALTETFIHDPAAISNAAPDIIAQTRSKNLIIPAVSCKSHLLKPSDMWFLNKNMPIDCRQRWDLLFSSKVDGKSWSTFQSRIEGMGSLLIVIKEKGSSEHIFGGFVYEPLELKPKFYGCSDNFLFTINPNMRVYSTSRYNENFQYFNFGTKTLPNGFGMGGQYDYFGLWINSDFETGHSKAGPFCSTYNSTQLSRSEYFDIDEVEVFCVKEVERDPNLLPPKRSAMDTNADAVALLEMANRKMYSKDLREPDLGLDDSDEE</sequence>
<evidence type="ECO:0000256" key="5">
    <source>
        <dbReference type="ARBA" id="ARBA00023136"/>
    </source>
</evidence>
<keyword evidence="6" id="KW-0458">Lysosome</keyword>
<dbReference type="SMART" id="SM00584">
    <property type="entry name" value="TLDc"/>
    <property type="match status" value="1"/>
</dbReference>
<comment type="subcellular location">
    <subcellularLocation>
        <location evidence="3">Cytoplasm</location>
    </subcellularLocation>
    <subcellularLocation>
        <location evidence="2">Lysosome</location>
    </subcellularLocation>
    <subcellularLocation>
        <location evidence="1">Membrane</location>
    </subcellularLocation>
</comment>
<evidence type="ECO:0000256" key="2">
    <source>
        <dbReference type="ARBA" id="ARBA00004371"/>
    </source>
</evidence>
<dbReference type="InterPro" id="IPR006571">
    <property type="entry name" value="TLDc_dom"/>
</dbReference>
<comment type="caution">
    <text evidence="11">The sequence shown here is derived from an EMBL/GenBank/DDBJ whole genome shotgun (WGS) entry which is preliminary data.</text>
</comment>
<accession>A0ABR2W4H0</accession>
<dbReference type="PROSITE" id="PS51886">
    <property type="entry name" value="TLDC"/>
    <property type="match status" value="1"/>
</dbReference>
<dbReference type="PANTHER" id="PTHR23354">
    <property type="entry name" value="NUCLEOLAR PROTEIN 7/ESTROGEN RECEPTOR COACTIVATOR-RELATED"/>
    <property type="match status" value="1"/>
</dbReference>
<feature type="domain" description="TLDc" evidence="10">
    <location>
        <begin position="238"/>
        <end position="408"/>
    </location>
</feature>
<gene>
    <name evidence="11" type="ORF">K7432_004531</name>
</gene>
<dbReference type="Proteomes" id="UP001479436">
    <property type="component" value="Unassembled WGS sequence"/>
</dbReference>
<evidence type="ECO:0000313" key="12">
    <source>
        <dbReference type="Proteomes" id="UP001479436"/>
    </source>
</evidence>
<dbReference type="Pfam" id="PF07534">
    <property type="entry name" value="TLD"/>
    <property type="match status" value="1"/>
</dbReference>
<keyword evidence="4" id="KW-0963">Cytoplasm</keyword>
<dbReference type="EMBL" id="JASJQH010007033">
    <property type="protein sequence ID" value="KAK9719847.1"/>
    <property type="molecule type" value="Genomic_DNA"/>
</dbReference>
<evidence type="ECO:0000256" key="3">
    <source>
        <dbReference type="ARBA" id="ARBA00004496"/>
    </source>
</evidence>
<evidence type="ECO:0000256" key="6">
    <source>
        <dbReference type="ARBA" id="ARBA00023228"/>
    </source>
</evidence>
<dbReference type="PANTHER" id="PTHR23354:SF131">
    <property type="entry name" value="MTOR-ASSOCIATED PROTEIN MEAK7"/>
    <property type="match status" value="1"/>
</dbReference>
<evidence type="ECO:0000256" key="8">
    <source>
        <dbReference type="ARBA" id="ARBA00041780"/>
    </source>
</evidence>
<proteinExistence type="predicted"/>
<reference evidence="11 12" key="1">
    <citation type="submission" date="2023-04" db="EMBL/GenBank/DDBJ databases">
        <title>Genome of Basidiobolus ranarum AG-B5.</title>
        <authorList>
            <person name="Stajich J.E."/>
            <person name="Carter-House D."/>
            <person name="Gryganskyi A."/>
        </authorList>
    </citation>
    <scope>NUCLEOTIDE SEQUENCE [LARGE SCALE GENOMIC DNA]</scope>
    <source>
        <strain evidence="11 12">AG-B5</strain>
    </source>
</reference>
<evidence type="ECO:0000259" key="10">
    <source>
        <dbReference type="PROSITE" id="PS51886"/>
    </source>
</evidence>
<evidence type="ECO:0000313" key="11">
    <source>
        <dbReference type="EMBL" id="KAK9719847.1"/>
    </source>
</evidence>
<keyword evidence="5" id="KW-0472">Membrane</keyword>
<organism evidence="11 12">
    <name type="scientific">Basidiobolus ranarum</name>
    <dbReference type="NCBI Taxonomy" id="34480"/>
    <lineage>
        <taxon>Eukaryota</taxon>
        <taxon>Fungi</taxon>
        <taxon>Fungi incertae sedis</taxon>
        <taxon>Zoopagomycota</taxon>
        <taxon>Entomophthoromycotina</taxon>
        <taxon>Basidiobolomycetes</taxon>
        <taxon>Basidiobolales</taxon>
        <taxon>Basidiobolaceae</taxon>
        <taxon>Basidiobolus</taxon>
    </lineage>
</organism>
<evidence type="ECO:0000256" key="1">
    <source>
        <dbReference type="ARBA" id="ARBA00004370"/>
    </source>
</evidence>
<evidence type="ECO:0000256" key="7">
    <source>
        <dbReference type="ARBA" id="ARBA00039594"/>
    </source>
</evidence>
<evidence type="ECO:0000256" key="4">
    <source>
        <dbReference type="ARBA" id="ARBA00022490"/>
    </source>
</evidence>
<protein>
    <recommendedName>
        <fullName evidence="7">MTOR-associated protein MEAK7</fullName>
    </recommendedName>
    <alternativeName>
        <fullName evidence="9">TBC/LysM-associated domain-containing protein 1</fullName>
    </alternativeName>
    <alternativeName>
        <fullName evidence="8">TLD domain-containing protein 1</fullName>
    </alternativeName>
</protein>
<keyword evidence="12" id="KW-1185">Reference proteome</keyword>
<evidence type="ECO:0000256" key="9">
    <source>
        <dbReference type="ARBA" id="ARBA00042134"/>
    </source>
</evidence>